<name>A0A5S9IIX8_UABAM</name>
<protein>
    <submittedName>
        <fullName evidence="8">Ecf-type RNA polymerase sigma factor</fullName>
    </submittedName>
</protein>
<dbReference type="InterPro" id="IPR014284">
    <property type="entry name" value="RNA_pol_sigma-70_dom"/>
</dbReference>
<reference evidence="8 9" key="1">
    <citation type="submission" date="2019-08" db="EMBL/GenBank/DDBJ databases">
        <title>Complete genome sequence of Candidatus Uab amorphum.</title>
        <authorList>
            <person name="Shiratori T."/>
            <person name="Suzuki S."/>
            <person name="Kakizawa Y."/>
            <person name="Ishida K."/>
        </authorList>
    </citation>
    <scope>NUCLEOTIDE SEQUENCE [LARGE SCALE GENOMIC DNA]</scope>
    <source>
        <strain evidence="8 9">SRT547</strain>
    </source>
</reference>
<dbReference type="Gene3D" id="1.10.1740.10">
    <property type="match status" value="1"/>
</dbReference>
<keyword evidence="5" id="KW-0804">Transcription</keyword>
<dbReference type="PANTHER" id="PTHR43133">
    <property type="entry name" value="RNA POLYMERASE ECF-TYPE SIGMA FACTO"/>
    <property type="match status" value="1"/>
</dbReference>
<dbReference type="AlphaFoldDB" id="A0A5S9IIX8"/>
<organism evidence="8 9">
    <name type="scientific">Uabimicrobium amorphum</name>
    <dbReference type="NCBI Taxonomy" id="2596890"/>
    <lineage>
        <taxon>Bacteria</taxon>
        <taxon>Pseudomonadati</taxon>
        <taxon>Planctomycetota</taxon>
        <taxon>Candidatus Uabimicrobiia</taxon>
        <taxon>Candidatus Uabimicrobiales</taxon>
        <taxon>Candidatus Uabimicrobiaceae</taxon>
        <taxon>Candidatus Uabimicrobium</taxon>
    </lineage>
</organism>
<evidence type="ECO:0000259" key="7">
    <source>
        <dbReference type="Pfam" id="PF08281"/>
    </source>
</evidence>
<dbReference type="GO" id="GO:0016987">
    <property type="term" value="F:sigma factor activity"/>
    <property type="evidence" value="ECO:0007669"/>
    <property type="project" value="UniProtKB-KW"/>
</dbReference>
<dbReference type="Pfam" id="PF08281">
    <property type="entry name" value="Sigma70_r4_2"/>
    <property type="match status" value="1"/>
</dbReference>
<dbReference type="Pfam" id="PF04542">
    <property type="entry name" value="Sigma70_r2"/>
    <property type="match status" value="1"/>
</dbReference>
<dbReference type="InterPro" id="IPR013249">
    <property type="entry name" value="RNA_pol_sigma70_r4_t2"/>
</dbReference>
<evidence type="ECO:0000256" key="1">
    <source>
        <dbReference type="ARBA" id="ARBA00010641"/>
    </source>
</evidence>
<proteinExistence type="inferred from homology"/>
<evidence type="ECO:0000313" key="9">
    <source>
        <dbReference type="Proteomes" id="UP000326354"/>
    </source>
</evidence>
<dbReference type="CDD" id="cd06171">
    <property type="entry name" value="Sigma70_r4"/>
    <property type="match status" value="1"/>
</dbReference>
<dbReference type="KEGG" id="uam:UABAM_00649"/>
<dbReference type="InterPro" id="IPR036388">
    <property type="entry name" value="WH-like_DNA-bd_sf"/>
</dbReference>
<dbReference type="SUPFAM" id="SSF88946">
    <property type="entry name" value="Sigma2 domain of RNA polymerase sigma factors"/>
    <property type="match status" value="1"/>
</dbReference>
<evidence type="ECO:0000313" key="8">
    <source>
        <dbReference type="EMBL" id="BBM82306.1"/>
    </source>
</evidence>
<dbReference type="SUPFAM" id="SSF88659">
    <property type="entry name" value="Sigma3 and sigma4 domains of RNA polymerase sigma factors"/>
    <property type="match status" value="1"/>
</dbReference>
<dbReference type="InterPro" id="IPR007627">
    <property type="entry name" value="RNA_pol_sigma70_r2"/>
</dbReference>
<dbReference type="InterPro" id="IPR013325">
    <property type="entry name" value="RNA_pol_sigma_r2"/>
</dbReference>
<keyword evidence="9" id="KW-1185">Reference proteome</keyword>
<keyword evidence="4" id="KW-0238">DNA-binding</keyword>
<dbReference type="EMBL" id="AP019860">
    <property type="protein sequence ID" value="BBM82306.1"/>
    <property type="molecule type" value="Genomic_DNA"/>
</dbReference>
<dbReference type="Proteomes" id="UP000326354">
    <property type="component" value="Chromosome"/>
</dbReference>
<dbReference type="GO" id="GO:0003677">
    <property type="term" value="F:DNA binding"/>
    <property type="evidence" value="ECO:0007669"/>
    <property type="project" value="UniProtKB-KW"/>
</dbReference>
<dbReference type="NCBIfam" id="TIGR02937">
    <property type="entry name" value="sigma70-ECF"/>
    <property type="match status" value="1"/>
</dbReference>
<keyword evidence="3" id="KW-0731">Sigma factor</keyword>
<feature type="domain" description="RNA polymerase sigma factor 70 region 4 type 2" evidence="7">
    <location>
        <begin position="112"/>
        <end position="160"/>
    </location>
</feature>
<dbReference type="RefSeq" id="WP_151966554.1">
    <property type="nucleotide sequence ID" value="NZ_AP019860.1"/>
</dbReference>
<dbReference type="PANTHER" id="PTHR43133:SF8">
    <property type="entry name" value="RNA POLYMERASE SIGMA FACTOR HI_1459-RELATED"/>
    <property type="match status" value="1"/>
</dbReference>
<evidence type="ECO:0000256" key="3">
    <source>
        <dbReference type="ARBA" id="ARBA00023082"/>
    </source>
</evidence>
<keyword evidence="2" id="KW-0805">Transcription regulation</keyword>
<comment type="similarity">
    <text evidence="1">Belongs to the sigma-70 factor family. ECF subfamily.</text>
</comment>
<dbReference type="InterPro" id="IPR039425">
    <property type="entry name" value="RNA_pol_sigma-70-like"/>
</dbReference>
<dbReference type="Gene3D" id="1.10.10.10">
    <property type="entry name" value="Winged helix-like DNA-binding domain superfamily/Winged helix DNA-binding domain"/>
    <property type="match status" value="1"/>
</dbReference>
<gene>
    <name evidence="8" type="ORF">UABAM_00649</name>
</gene>
<dbReference type="InterPro" id="IPR013324">
    <property type="entry name" value="RNA_pol_sigma_r3/r4-like"/>
</dbReference>
<evidence type="ECO:0000256" key="2">
    <source>
        <dbReference type="ARBA" id="ARBA00023015"/>
    </source>
</evidence>
<evidence type="ECO:0000259" key="6">
    <source>
        <dbReference type="Pfam" id="PF04542"/>
    </source>
</evidence>
<dbReference type="GO" id="GO:0006352">
    <property type="term" value="P:DNA-templated transcription initiation"/>
    <property type="evidence" value="ECO:0007669"/>
    <property type="project" value="InterPro"/>
</dbReference>
<dbReference type="OrthoDB" id="273082at2"/>
<feature type="domain" description="RNA polymerase sigma-70 region 2" evidence="6">
    <location>
        <begin position="22"/>
        <end position="88"/>
    </location>
</feature>
<accession>A0A5S9IIX8</accession>
<sequence length="170" mass="20028">MVADETLMQQVISGDSKAADALLERYKKPLYSFIFRMTVNESDSDDLFQETWLRVIRYCRTFNPQKKFSTWLFQIAANCTRDFFRNKKNFVSLEEAPPAVHEEKSSLENSEWARKLMKNLPVYQREVVVLKFFHSKKEREIAEILDIPIGTVKSRLHKAMNYLKGMHGEQ</sequence>
<evidence type="ECO:0000256" key="5">
    <source>
        <dbReference type="ARBA" id="ARBA00023163"/>
    </source>
</evidence>
<evidence type="ECO:0000256" key="4">
    <source>
        <dbReference type="ARBA" id="ARBA00023125"/>
    </source>
</evidence>